<reference evidence="8 9" key="1">
    <citation type="submission" date="2019-06" db="EMBL/GenBank/DDBJ databases">
        <title>Genomic Encyclopedia of Type Strains, Phase IV (KMG-V): Genome sequencing to study the core and pangenomes of soil and plant-associated prokaryotes.</title>
        <authorList>
            <person name="Whitman W."/>
        </authorList>
    </citation>
    <scope>NUCLEOTIDE SEQUENCE [LARGE SCALE GENOMIC DNA]</scope>
    <source>
        <strain evidence="7 9">BR 11650</strain>
        <strain evidence="6 8">BR 11796</strain>
    </source>
</reference>
<dbReference type="AlphaFoldDB" id="A0A560C2D6"/>
<evidence type="ECO:0000256" key="5">
    <source>
        <dbReference type="HAMAP-Rule" id="MF_00391"/>
    </source>
</evidence>
<dbReference type="HAMAP" id="MF_00391">
    <property type="entry name" value="Ribosomal_bL34"/>
    <property type="match status" value="1"/>
</dbReference>
<accession>A0A560C2D6</accession>
<proteinExistence type="inferred from homology"/>
<dbReference type="Pfam" id="PF00468">
    <property type="entry name" value="Ribosomal_L34"/>
    <property type="match status" value="1"/>
</dbReference>
<evidence type="ECO:0000313" key="8">
    <source>
        <dbReference type="Proteomes" id="UP000316083"/>
    </source>
</evidence>
<evidence type="ECO:0000313" key="7">
    <source>
        <dbReference type="EMBL" id="TWA86381.1"/>
    </source>
</evidence>
<evidence type="ECO:0000256" key="3">
    <source>
        <dbReference type="ARBA" id="ARBA00023274"/>
    </source>
</evidence>
<dbReference type="EMBL" id="VITH01000002">
    <property type="protein sequence ID" value="TWA86381.1"/>
    <property type="molecule type" value="Genomic_DNA"/>
</dbReference>
<organism evidence="6 8">
    <name type="scientific">Azospirillum brasilense</name>
    <dbReference type="NCBI Taxonomy" id="192"/>
    <lineage>
        <taxon>Bacteria</taxon>
        <taxon>Pseudomonadati</taxon>
        <taxon>Pseudomonadota</taxon>
        <taxon>Alphaproteobacteria</taxon>
        <taxon>Rhodospirillales</taxon>
        <taxon>Azospirillaceae</taxon>
        <taxon>Azospirillum</taxon>
    </lineage>
</organism>
<evidence type="ECO:0000256" key="4">
    <source>
        <dbReference type="ARBA" id="ARBA00035177"/>
    </source>
</evidence>
<dbReference type="Proteomes" id="UP000318529">
    <property type="component" value="Unassembled WGS sequence"/>
</dbReference>
<dbReference type="GO" id="GO:0005840">
    <property type="term" value="C:ribosome"/>
    <property type="evidence" value="ECO:0007669"/>
    <property type="project" value="UniProtKB-KW"/>
</dbReference>
<keyword evidence="2 5" id="KW-0689">Ribosomal protein</keyword>
<comment type="similarity">
    <text evidence="1 5">Belongs to the bacterial ribosomal protein bL34 family.</text>
</comment>
<evidence type="ECO:0000313" key="6">
    <source>
        <dbReference type="EMBL" id="TWA71426.1"/>
    </source>
</evidence>
<dbReference type="GO" id="GO:1990904">
    <property type="term" value="C:ribonucleoprotein complex"/>
    <property type="evidence" value="ECO:0007669"/>
    <property type="project" value="UniProtKB-KW"/>
</dbReference>
<dbReference type="NCBIfam" id="TIGR01030">
    <property type="entry name" value="rpmH_bact"/>
    <property type="match status" value="1"/>
</dbReference>
<sequence length="69" mass="7798">MIDSGGRYLYTAGLIFCPEIEEYGAVKRTFQPSKIVRKRRHGFRARMATVGGRKVIARRRAKGRSVLSA</sequence>
<dbReference type="Gene3D" id="1.10.287.3980">
    <property type="match status" value="1"/>
</dbReference>
<dbReference type="InterPro" id="IPR000271">
    <property type="entry name" value="Ribosomal_bL34"/>
</dbReference>
<dbReference type="EMBL" id="VITF01000003">
    <property type="protein sequence ID" value="TWA71426.1"/>
    <property type="molecule type" value="Genomic_DNA"/>
</dbReference>
<dbReference type="InterPro" id="IPR020939">
    <property type="entry name" value="Ribosomal_bL34_CS"/>
</dbReference>
<keyword evidence="3 5" id="KW-0687">Ribonucleoprotein</keyword>
<name>A0A560C2D6_AZOBR</name>
<gene>
    <name evidence="5" type="primary">rpmH</name>
    <name evidence="6" type="ORF">FBZ82_103401</name>
    <name evidence="7" type="ORF">FBZ83_102172</name>
</gene>
<dbReference type="GO" id="GO:0003735">
    <property type="term" value="F:structural constituent of ribosome"/>
    <property type="evidence" value="ECO:0007669"/>
    <property type="project" value="InterPro"/>
</dbReference>
<dbReference type="PANTHER" id="PTHR14503">
    <property type="entry name" value="MITOCHONDRIAL RIBOSOMAL PROTEIN 34 FAMILY MEMBER"/>
    <property type="match status" value="1"/>
</dbReference>
<evidence type="ECO:0000256" key="2">
    <source>
        <dbReference type="ARBA" id="ARBA00022980"/>
    </source>
</evidence>
<dbReference type="Proteomes" id="UP000316083">
    <property type="component" value="Unassembled WGS sequence"/>
</dbReference>
<evidence type="ECO:0000256" key="1">
    <source>
        <dbReference type="ARBA" id="ARBA00010111"/>
    </source>
</evidence>
<dbReference type="GO" id="GO:0006412">
    <property type="term" value="P:translation"/>
    <property type="evidence" value="ECO:0007669"/>
    <property type="project" value="UniProtKB-UniRule"/>
</dbReference>
<comment type="caution">
    <text evidence="6">The sequence shown here is derived from an EMBL/GenBank/DDBJ whole genome shotgun (WGS) entry which is preliminary data.</text>
</comment>
<protein>
    <recommendedName>
        <fullName evidence="4 5">Large ribosomal subunit protein bL34</fullName>
    </recommendedName>
</protein>
<dbReference type="PROSITE" id="PS00784">
    <property type="entry name" value="RIBOSOMAL_L34"/>
    <property type="match status" value="1"/>
</dbReference>
<dbReference type="PANTHER" id="PTHR14503:SF4">
    <property type="entry name" value="LARGE RIBOSOMAL SUBUNIT PROTEIN BL34M"/>
    <property type="match status" value="1"/>
</dbReference>
<evidence type="ECO:0000313" key="9">
    <source>
        <dbReference type="Proteomes" id="UP000318529"/>
    </source>
</evidence>
<dbReference type="FunFam" id="1.10.287.3980:FF:000001">
    <property type="entry name" value="Mitochondrial ribosomal protein L34"/>
    <property type="match status" value="1"/>
</dbReference>